<feature type="signal peptide" evidence="1">
    <location>
        <begin position="1"/>
        <end position="24"/>
    </location>
</feature>
<feature type="domain" description="Amidohydrolase-related" evidence="2">
    <location>
        <begin position="85"/>
        <end position="419"/>
    </location>
</feature>
<feature type="chain" id="PRO_5020214516" evidence="1">
    <location>
        <begin position="25"/>
        <end position="442"/>
    </location>
</feature>
<dbReference type="PANTHER" id="PTHR43135">
    <property type="entry name" value="ALPHA-D-RIBOSE 1-METHYLPHOSPHONATE 5-TRIPHOSPHATE DIPHOSPHATASE"/>
    <property type="match status" value="1"/>
</dbReference>
<dbReference type="RefSeq" id="WP_136942692.1">
    <property type="nucleotide sequence ID" value="NZ_SWKR01000002.1"/>
</dbReference>
<dbReference type="Pfam" id="PF01979">
    <property type="entry name" value="Amidohydro_1"/>
    <property type="match status" value="1"/>
</dbReference>
<dbReference type="Gene3D" id="3.20.20.140">
    <property type="entry name" value="Metal-dependent hydrolases"/>
    <property type="match status" value="1"/>
</dbReference>
<comment type="caution">
    <text evidence="3">The sequence shown here is derived from an EMBL/GenBank/DDBJ whole genome shotgun (WGS) entry which is preliminary data.</text>
</comment>
<keyword evidence="1" id="KW-0732">Signal</keyword>
<keyword evidence="3" id="KW-0378">Hydrolase</keyword>
<gene>
    <name evidence="3" type="ORF">FBR43_08185</name>
</gene>
<dbReference type="PANTHER" id="PTHR43135:SF3">
    <property type="entry name" value="ALPHA-D-RIBOSE 1-METHYLPHOSPHONATE 5-TRIPHOSPHATE DIPHOSPHATASE"/>
    <property type="match status" value="1"/>
</dbReference>
<proteinExistence type="predicted"/>
<dbReference type="AlphaFoldDB" id="A0A4V5PTN1"/>
<dbReference type="SUPFAM" id="SSF51338">
    <property type="entry name" value="Composite domain of metallo-dependent hydrolases"/>
    <property type="match status" value="1"/>
</dbReference>
<evidence type="ECO:0000259" key="2">
    <source>
        <dbReference type="Pfam" id="PF01979"/>
    </source>
</evidence>
<dbReference type="InterPro" id="IPR057744">
    <property type="entry name" value="OTAase-like"/>
</dbReference>
<dbReference type="Proteomes" id="UP000309138">
    <property type="component" value="Unassembled WGS sequence"/>
</dbReference>
<evidence type="ECO:0000256" key="1">
    <source>
        <dbReference type="SAM" id="SignalP"/>
    </source>
</evidence>
<dbReference type="CDD" id="cd01299">
    <property type="entry name" value="Met_dep_hydrolase_A"/>
    <property type="match status" value="1"/>
</dbReference>
<dbReference type="Gene3D" id="2.30.40.10">
    <property type="entry name" value="Urease, subunit C, domain 1"/>
    <property type="match status" value="1"/>
</dbReference>
<dbReference type="InterPro" id="IPR051781">
    <property type="entry name" value="Metallo-dep_Hydrolase"/>
</dbReference>
<sequence>MRRLTRWMTGAMAVAMLAPAASSAQEARPRVVALTGGNVVDIDTGRTTPDATVLIEGERIVAVGPAASVPVPAGAKMVPMAGRWLAPGLMNMHVHFGLKLPGAAGAELVNETDGAQALRMADNARRSLLAGVTTVRLTAEDRGLDFQLRRAINAGQAVGPRIESAGELIVPTGGHGSLEADGPAEFSKVVREQIKRGASWIKIAISGGISDTHGAIGAAPMTDAELSTVLDVAKRNGVKVTAHNGSSVAAMQALKFGIDCFEHGYHLNDQVLAEMKKQGTWLVPTIVVSQPGAYEFYRKIGSPPWYLDRVASVGKDHWAVLQKAIRLGVNVALGTDQFPYEPNSGTTATVHEAELYVKAGMTPLAALQAATIQPARMLGLDKQVGRIAPGQYADIVALDADPVQDIGALRSLDFVMKGGIVYRDDDNPAAIDRIDPQTGKVS</sequence>
<name>A0A4V5PTN1_9SPHN</name>
<keyword evidence="4" id="KW-1185">Reference proteome</keyword>
<protein>
    <submittedName>
        <fullName evidence="3">Amidohydrolase family protein</fullName>
    </submittedName>
</protein>
<accession>A0A4V5PTN1</accession>
<dbReference type="SUPFAM" id="SSF51556">
    <property type="entry name" value="Metallo-dependent hydrolases"/>
    <property type="match status" value="1"/>
</dbReference>
<reference evidence="3 4" key="1">
    <citation type="submission" date="2019-04" db="EMBL/GenBank/DDBJ databases">
        <authorList>
            <person name="Yang Y."/>
            <person name="Wei D."/>
        </authorList>
    </citation>
    <scope>NUCLEOTIDE SEQUENCE [LARGE SCALE GENOMIC DNA]</scope>
    <source>
        <strain evidence="3 4">L-1-4w-11</strain>
    </source>
</reference>
<evidence type="ECO:0000313" key="3">
    <source>
        <dbReference type="EMBL" id="TKD50748.1"/>
    </source>
</evidence>
<evidence type="ECO:0000313" key="4">
    <source>
        <dbReference type="Proteomes" id="UP000309138"/>
    </source>
</evidence>
<dbReference type="InterPro" id="IPR011059">
    <property type="entry name" value="Metal-dep_hydrolase_composite"/>
</dbReference>
<dbReference type="EMBL" id="SWKR01000002">
    <property type="protein sequence ID" value="TKD50748.1"/>
    <property type="molecule type" value="Genomic_DNA"/>
</dbReference>
<dbReference type="InterPro" id="IPR032466">
    <property type="entry name" value="Metal_Hydrolase"/>
</dbReference>
<dbReference type="OrthoDB" id="8098664at2"/>
<dbReference type="GO" id="GO:0016810">
    <property type="term" value="F:hydrolase activity, acting on carbon-nitrogen (but not peptide) bonds"/>
    <property type="evidence" value="ECO:0007669"/>
    <property type="project" value="InterPro"/>
</dbReference>
<dbReference type="InterPro" id="IPR006680">
    <property type="entry name" value="Amidohydro-rel"/>
</dbReference>
<organism evidence="3 4">
    <name type="scientific">Sphingomonas baiyangensis</name>
    <dbReference type="NCBI Taxonomy" id="2572576"/>
    <lineage>
        <taxon>Bacteria</taxon>
        <taxon>Pseudomonadati</taxon>
        <taxon>Pseudomonadota</taxon>
        <taxon>Alphaproteobacteria</taxon>
        <taxon>Sphingomonadales</taxon>
        <taxon>Sphingomonadaceae</taxon>
        <taxon>Sphingomonas</taxon>
    </lineage>
</organism>